<proteinExistence type="predicted"/>
<name>W9RH80_9ROSA</name>
<keyword evidence="2" id="KW-1185">Reference proteome</keyword>
<accession>W9RH80</accession>
<sequence>MPKEPSSHRHFNPELLLALGLTGTFLALGLSSSSHLSLVSHPELPIRKIAALPPSTSPRNTTIVAEVPTSRFRIVVKPGSQSLTCF</sequence>
<evidence type="ECO:0000313" key="1">
    <source>
        <dbReference type="EMBL" id="EXB91211.1"/>
    </source>
</evidence>
<protein>
    <submittedName>
        <fullName evidence="1">Uncharacterized protein</fullName>
    </submittedName>
</protein>
<reference evidence="2" key="1">
    <citation type="submission" date="2013-01" db="EMBL/GenBank/DDBJ databases">
        <title>Draft Genome Sequence of a Mulberry Tree, Morus notabilis C.K. Schneid.</title>
        <authorList>
            <person name="He N."/>
            <person name="Zhao S."/>
        </authorList>
    </citation>
    <scope>NUCLEOTIDE SEQUENCE</scope>
</reference>
<dbReference type="AlphaFoldDB" id="W9RH80"/>
<dbReference type="EMBL" id="KE345044">
    <property type="protein sequence ID" value="EXB91211.1"/>
    <property type="molecule type" value="Genomic_DNA"/>
</dbReference>
<organism evidence="1 2">
    <name type="scientific">Morus notabilis</name>
    <dbReference type="NCBI Taxonomy" id="981085"/>
    <lineage>
        <taxon>Eukaryota</taxon>
        <taxon>Viridiplantae</taxon>
        <taxon>Streptophyta</taxon>
        <taxon>Embryophyta</taxon>
        <taxon>Tracheophyta</taxon>
        <taxon>Spermatophyta</taxon>
        <taxon>Magnoliopsida</taxon>
        <taxon>eudicotyledons</taxon>
        <taxon>Gunneridae</taxon>
        <taxon>Pentapetalae</taxon>
        <taxon>rosids</taxon>
        <taxon>fabids</taxon>
        <taxon>Rosales</taxon>
        <taxon>Moraceae</taxon>
        <taxon>Moreae</taxon>
        <taxon>Morus</taxon>
    </lineage>
</organism>
<evidence type="ECO:0000313" key="2">
    <source>
        <dbReference type="Proteomes" id="UP000030645"/>
    </source>
</evidence>
<gene>
    <name evidence="1" type="ORF">L484_016281</name>
</gene>
<dbReference type="Proteomes" id="UP000030645">
    <property type="component" value="Unassembled WGS sequence"/>
</dbReference>